<evidence type="ECO:0000313" key="1">
    <source>
        <dbReference type="EMBL" id="OGE80694.1"/>
    </source>
</evidence>
<dbReference type="Proteomes" id="UP000177912">
    <property type="component" value="Unassembled WGS sequence"/>
</dbReference>
<protein>
    <recommendedName>
        <fullName evidence="3">Toxin YoeB</fullName>
    </recommendedName>
</protein>
<dbReference type="Gene3D" id="3.30.2310.20">
    <property type="entry name" value="RelE-like"/>
    <property type="match status" value="1"/>
</dbReference>
<organism evidence="1 2">
    <name type="scientific">Candidatus Doudnabacteria bacterium RIFCSPHIGHO2_01_FULL_43_23</name>
    <dbReference type="NCBI Taxonomy" id="1817822"/>
    <lineage>
        <taxon>Bacteria</taxon>
        <taxon>Candidatus Doudnaibacteriota</taxon>
    </lineage>
</organism>
<dbReference type="EMBL" id="MFEI01000020">
    <property type="protein sequence ID" value="OGE80694.1"/>
    <property type="molecule type" value="Genomic_DNA"/>
</dbReference>
<dbReference type="AlphaFoldDB" id="A0A1F5NSZ9"/>
<reference evidence="1 2" key="1">
    <citation type="journal article" date="2016" name="Nat. Commun.">
        <title>Thousands of microbial genomes shed light on interconnected biogeochemical processes in an aquifer system.</title>
        <authorList>
            <person name="Anantharaman K."/>
            <person name="Brown C.T."/>
            <person name="Hug L.A."/>
            <person name="Sharon I."/>
            <person name="Castelle C.J."/>
            <person name="Probst A.J."/>
            <person name="Thomas B.C."/>
            <person name="Singh A."/>
            <person name="Wilkins M.J."/>
            <person name="Karaoz U."/>
            <person name="Brodie E.L."/>
            <person name="Williams K.H."/>
            <person name="Hubbard S.S."/>
            <person name="Banfield J.F."/>
        </authorList>
    </citation>
    <scope>NUCLEOTIDE SEQUENCE [LARGE SCALE GENOMIC DNA]</scope>
</reference>
<dbReference type="STRING" id="1817822.A2826_01155"/>
<dbReference type="SUPFAM" id="SSF143011">
    <property type="entry name" value="RelE-like"/>
    <property type="match status" value="1"/>
</dbReference>
<evidence type="ECO:0008006" key="3">
    <source>
        <dbReference type="Google" id="ProtNLM"/>
    </source>
</evidence>
<proteinExistence type="predicted"/>
<accession>A0A1F5NSZ9</accession>
<evidence type="ECO:0000313" key="2">
    <source>
        <dbReference type="Proteomes" id="UP000177912"/>
    </source>
</evidence>
<name>A0A1F5NSZ9_9BACT</name>
<sequence>MEIQIIRYSSHFERSLRKLSATLKKTVNNRITIFRKNCFDPRLQTHKLLGKLKNYWSFSLTHSHRVLFQFRGKSSVDFIDIGDHSIYQ</sequence>
<dbReference type="InterPro" id="IPR035093">
    <property type="entry name" value="RelE/ParE_toxin_dom_sf"/>
</dbReference>
<comment type="caution">
    <text evidence="1">The sequence shown here is derived from an EMBL/GenBank/DDBJ whole genome shotgun (WGS) entry which is preliminary data.</text>
</comment>
<gene>
    <name evidence="1" type="ORF">A2826_01155</name>
</gene>